<dbReference type="Proteomes" id="UP000034195">
    <property type="component" value="Unassembled WGS sequence"/>
</dbReference>
<reference evidence="57 58" key="1">
    <citation type="journal article" date="2015" name="ISME J.">
        <title>Genomic and phenotypic differentiation among Methanosarcina mazei populations from Columbia River sediment.</title>
        <authorList>
            <person name="Youngblut N.D."/>
            <person name="Wirth J.S."/>
            <person name="Henriksen J.R."/>
            <person name="Smith M."/>
            <person name="Simon H."/>
            <person name="Metcalf W.W."/>
            <person name="Whitaker R.J."/>
        </authorList>
    </citation>
    <scope>NUCLEOTIDE SEQUENCE [LARGE SCALE GENOMIC DNA]</scope>
    <source>
        <strain evidence="31 69">1.F.A.1A.3</strain>
        <strain evidence="32 64">1.F.A.1B.4</strain>
        <strain evidence="33 76">1.F.A.2.8</strain>
        <strain evidence="34 105">1.F.M.0.5</strain>
        <strain evidence="35 83">1.H.A.0.1</strain>
        <strain evidence="37 100">1.H.A.1A.1</strain>
        <strain evidence="39 66">1.H.A.1A.3</strain>
        <strain evidence="36 98">1.H.A.1A.4</strain>
        <strain evidence="38 59">1.H.A.1A.6</strain>
        <strain evidence="40 80">1.H.A.2.1</strain>
        <strain evidence="41 77">1.H.A.2.3</strain>
        <strain evidence="42 88">1.H.A.2.6</strain>
        <strain evidence="43 99">1.H.A.2.7</strain>
        <strain evidence="45">1.H.A.2.8</strain>
        <strain evidence="44 63">1.H.M.0.1</strain>
        <strain evidence="46 106">1.H.M.1A.1</strain>
        <strain evidence="47 67">1.H.M.1A.2</strain>
        <strain evidence="48 103">1.H.M.1A.3</strain>
        <strain evidence="49 73">1.H.M.2.1</strain>
        <strain evidence="50 57">1.H.M.2.2</strain>
        <strain evidence="51 107">1.H.M.2.3</strain>
        <strain evidence="53 97">1.H.M.2.4</strain>
        <strain evidence="52 104">1.H.T.2.1</strain>
        <strain evidence="55 61">1.H.T.2.3</strain>
        <strain evidence="54 90">1.H.T.2.5</strain>
        <strain evidence="3 71">2.F.A.2.3</strain>
        <strain evidence="2 93">2.F.A.2.4</strain>
        <strain evidence="1 94">2.F.T.0.2</strain>
        <strain evidence="4 68">2.F.T.2.6</strain>
        <strain evidence="5 85">3.F.A.1A.1</strain>
        <strain evidence="6 60">3.F.A.1A.3</strain>
        <strain evidence="7 82">3.F.A.1B.1</strain>
        <strain evidence="8 92">3.F.A.2.12</strain>
        <strain evidence="9 96">3.F.A.2.3</strain>
        <strain evidence="10 72">3.F.A.2.5</strain>
        <strain evidence="11 75">3.F.A.2.6</strain>
        <strain evidence="12 78">3.F.A.2.7</strain>
        <strain evidence="13 74">3.F.T.1A.1</strain>
        <strain evidence="15 81">3.F.T.1A.2</strain>
        <strain evidence="14 91">3.F.T.1A.4</strain>
        <strain evidence="16 87">3.F.T.2.1</strain>
        <strain evidence="18">3.H.A.1A.1</strain>
        <strain evidence="17 70">3.H.A.1A.2</strain>
        <strain evidence="19 65">3.H.A.2.1</strain>
        <strain evidence="20 101">3.H.A.2.4</strain>
        <strain evidence="21 62">3.H.A.2.5</strain>
        <strain evidence="22 109">3.H.A.2.6</strain>
        <strain evidence="24 86">3.H.A.2.8</strain>
        <strain evidence="23 95">3.H.M.1A.1</strain>
        <strain evidence="25 89">3.H.M.1B.1</strain>
        <strain evidence="27 58">3.H.M.1B.2</strain>
        <strain evidence="26 79">3.H.M.1B.5</strain>
        <strain evidence="28 84">3.H.M.2.7</strain>
        <strain evidence="30 102">3.H.T.1A.1</strain>
        <strain evidence="29 108">3.H.T.1A.2</strain>
    </source>
</reference>
<evidence type="ECO:0000313" key="59">
    <source>
        <dbReference type="Proteomes" id="UP000033864"/>
    </source>
</evidence>
<evidence type="ECO:0000313" key="69">
    <source>
        <dbReference type="Proteomes" id="UP000034064"/>
    </source>
</evidence>
<dbReference type="Proteomes" id="UP000034657">
    <property type="component" value="Unassembled WGS sequence"/>
</dbReference>
<dbReference type="Proteomes" id="UP000033878">
    <property type="component" value="Unassembled WGS sequence"/>
</dbReference>
<evidence type="ECO:0000313" key="55">
    <source>
        <dbReference type="EMBL" id="KKI03890.1"/>
    </source>
</evidence>
<dbReference type="EMBL" id="JJQI01000059">
    <property type="protein sequence ID" value="KKH39726.1"/>
    <property type="molecule type" value="Genomic_DNA"/>
</dbReference>
<evidence type="ECO:0000313" key="1">
    <source>
        <dbReference type="EMBL" id="KKG00285.1"/>
    </source>
</evidence>
<dbReference type="EMBL" id="JJQM01000033">
    <property type="protein sequence ID" value="KKH57627.1"/>
    <property type="molecule type" value="Genomic_DNA"/>
</dbReference>
<evidence type="ECO:0000313" key="74">
    <source>
        <dbReference type="Proteomes" id="UP000034188"/>
    </source>
</evidence>
<dbReference type="Proteomes" id="UP000033864">
    <property type="component" value="Unassembled WGS sequence"/>
</dbReference>
<evidence type="ECO:0000313" key="92">
    <source>
        <dbReference type="Proteomes" id="UP000034577"/>
    </source>
</evidence>
<accession>A0A0F8GAI0</accession>
<evidence type="ECO:0000313" key="49">
    <source>
        <dbReference type="EMBL" id="KKH79936.1"/>
    </source>
</evidence>
<dbReference type="Proteomes" id="UP000034667">
    <property type="component" value="Unassembled WGS sequence"/>
</dbReference>
<dbReference type="EMBL" id="JJPW01000067">
    <property type="protein sequence ID" value="KKG99761.1"/>
    <property type="molecule type" value="Genomic_DNA"/>
</dbReference>
<evidence type="ECO:0000313" key="22">
    <source>
        <dbReference type="EMBL" id="KKG83256.1"/>
    </source>
</evidence>
<dbReference type="EMBL" id="JJQF01000069">
    <property type="protein sequence ID" value="KKH31059.1"/>
    <property type="molecule type" value="Genomic_DNA"/>
</dbReference>
<dbReference type="Proteomes" id="UP000034578">
    <property type="component" value="Unassembled WGS sequence"/>
</dbReference>
<dbReference type="Proteomes" id="UP000034409">
    <property type="component" value="Unassembled WGS sequence"/>
</dbReference>
<evidence type="ECO:0000313" key="48">
    <source>
        <dbReference type="EMBL" id="KKH77151.1"/>
    </source>
</evidence>
<evidence type="ECO:0000313" key="67">
    <source>
        <dbReference type="Proteomes" id="UP000034040"/>
    </source>
</evidence>
<evidence type="ECO:0000313" key="73">
    <source>
        <dbReference type="Proteomes" id="UP000034152"/>
    </source>
</evidence>
<dbReference type="EMBL" id="JJPG01000136">
    <property type="protein sequence ID" value="KKG48304.1"/>
    <property type="molecule type" value="Genomic_DNA"/>
</dbReference>
<evidence type="ECO:0000313" key="11">
    <source>
        <dbReference type="EMBL" id="KKG48304.1"/>
    </source>
</evidence>
<evidence type="ECO:0000313" key="45">
    <source>
        <dbReference type="EMBL" id="KKH64399.1"/>
    </source>
</evidence>
<evidence type="ECO:0000313" key="3">
    <source>
        <dbReference type="EMBL" id="KKG08435.1"/>
    </source>
</evidence>
<evidence type="ECO:0000313" key="63">
    <source>
        <dbReference type="Proteomes" id="UP000033933"/>
    </source>
</evidence>
<evidence type="ECO:0000313" key="79">
    <source>
        <dbReference type="Proteomes" id="UP000034253"/>
    </source>
</evidence>
<evidence type="ECO:0000313" key="70">
    <source>
        <dbReference type="Proteomes" id="UP000034074"/>
    </source>
</evidence>
<evidence type="ECO:0000313" key="43">
    <source>
        <dbReference type="EMBL" id="KKH59756.1"/>
    </source>
</evidence>
<dbReference type="EMBL" id="JJPE01000099">
    <property type="protein sequence ID" value="KKG43191.1"/>
    <property type="molecule type" value="Genomic_DNA"/>
</dbReference>
<evidence type="ECO:0000313" key="47">
    <source>
        <dbReference type="EMBL" id="KKH71595.1"/>
    </source>
</evidence>
<dbReference type="EMBL" id="JJQE01000116">
    <property type="protein sequence ID" value="KKH26922.1"/>
    <property type="molecule type" value="Genomic_DNA"/>
</dbReference>
<evidence type="ECO:0000313" key="38">
    <source>
        <dbReference type="EMBL" id="KKH44228.1"/>
    </source>
</evidence>
<dbReference type="EMBL" id="JJPA01000168">
    <property type="protein sequence ID" value="KKG30369.1"/>
    <property type="molecule type" value="Genomic_DNA"/>
</dbReference>
<evidence type="ECO:0000313" key="88">
    <source>
        <dbReference type="Proteomes" id="UP000034450"/>
    </source>
</evidence>
<evidence type="ECO:0000313" key="15">
    <source>
        <dbReference type="EMBL" id="KKG61143.1"/>
    </source>
</evidence>
<dbReference type="Proteomes" id="UP000034253">
    <property type="component" value="Unassembled WGS sequence"/>
</dbReference>
<evidence type="ECO:0000313" key="52">
    <source>
        <dbReference type="EMBL" id="KKH95043.1"/>
    </source>
</evidence>
<evidence type="ECO:0000313" key="14">
    <source>
        <dbReference type="EMBL" id="KKG57686.1"/>
    </source>
</evidence>
<dbReference type="EMBL" id="JJQG01000030">
    <property type="protein sequence ID" value="KKH41982.1"/>
    <property type="molecule type" value="Genomic_DNA"/>
</dbReference>
<evidence type="ECO:0000313" key="12">
    <source>
        <dbReference type="EMBL" id="KKG51488.1"/>
    </source>
</evidence>
<dbReference type="EMBL" id="JJQJ01000215">
    <property type="protein sequence ID" value="KKH44228.1"/>
    <property type="molecule type" value="Genomic_DNA"/>
</dbReference>
<dbReference type="EMBL" id="JJRA01000073">
    <property type="protein sequence ID" value="KKI03890.1"/>
    <property type="molecule type" value="Genomic_DNA"/>
</dbReference>
<evidence type="ECO:0000313" key="7">
    <source>
        <dbReference type="EMBL" id="KKG32968.1"/>
    </source>
</evidence>
<evidence type="ECO:0000313" key="102">
    <source>
        <dbReference type="Proteomes" id="UP000034820"/>
    </source>
</evidence>
<name>A0A0F8GAI0_METMZ</name>
<evidence type="ECO:0000313" key="54">
    <source>
        <dbReference type="EMBL" id="KKI00750.1"/>
    </source>
</evidence>
<evidence type="ECO:0000313" key="44">
    <source>
        <dbReference type="EMBL" id="KKH64124.1"/>
    </source>
</evidence>
<evidence type="ECO:0000313" key="91">
    <source>
        <dbReference type="Proteomes" id="UP000034566"/>
    </source>
</evidence>
<dbReference type="PATRIC" id="fig|2209.39.peg.2206"/>
<dbReference type="Proteomes" id="UP000034547">
    <property type="component" value="Unassembled WGS sequence"/>
</dbReference>
<evidence type="ECO:0000313" key="35">
    <source>
        <dbReference type="EMBL" id="KKH31059.1"/>
    </source>
</evidence>
<dbReference type="Proteomes" id="UP000034950">
    <property type="component" value="Unassembled WGS sequence"/>
</dbReference>
<evidence type="ECO:0000313" key="37">
    <source>
        <dbReference type="EMBL" id="KKH41982.1"/>
    </source>
</evidence>
<dbReference type="Proteomes" id="UP000034259">
    <property type="component" value="Unassembled WGS sequence"/>
</dbReference>
<evidence type="ECO:0000313" key="2">
    <source>
        <dbReference type="EMBL" id="KKG01836.1"/>
    </source>
</evidence>
<dbReference type="EMBL" id="JJPB01000077">
    <property type="protein sequence ID" value="KKG31680.1"/>
    <property type="molecule type" value="Genomic_DNA"/>
</dbReference>
<dbReference type="EMBL" id="JJPM01000200">
    <property type="protein sequence ID" value="KKG72924.1"/>
    <property type="molecule type" value="Genomic_DNA"/>
</dbReference>
<evidence type="ECO:0000313" key="42">
    <source>
        <dbReference type="EMBL" id="KKH57918.1"/>
    </source>
</evidence>
<evidence type="ECO:0000313" key="105">
    <source>
        <dbReference type="Proteomes" id="UP000034921"/>
    </source>
</evidence>
<evidence type="ECO:0000313" key="71">
    <source>
        <dbReference type="Proteomes" id="UP000034142"/>
    </source>
</evidence>
<evidence type="ECO:0000313" key="13">
    <source>
        <dbReference type="EMBL" id="KKG51769.1"/>
    </source>
</evidence>
<evidence type="ECO:0000313" key="94">
    <source>
        <dbReference type="Proteomes" id="UP000034597"/>
    </source>
</evidence>
<dbReference type="Proteomes" id="UP000300067">
    <property type="component" value="Chromosome"/>
</dbReference>
<dbReference type="EMBL" id="JJQQ01000155">
    <property type="protein sequence ID" value="KKH64124.1"/>
    <property type="molecule type" value="Genomic_DNA"/>
</dbReference>
<evidence type="ECO:0000313" key="26">
    <source>
        <dbReference type="EMBL" id="KKG99761.1"/>
    </source>
</evidence>
<dbReference type="Proteomes" id="UP000033987">
    <property type="component" value="Unassembled WGS sequence"/>
</dbReference>
<dbReference type="EMBL" id="JJPZ01000155">
    <property type="protein sequence ID" value="KKH06642.1"/>
    <property type="molecule type" value="Genomic_DNA"/>
</dbReference>
<dbReference type="EMBL" id="JJPT01000164">
    <property type="protein sequence ID" value="KKG87377.1"/>
    <property type="molecule type" value="Genomic_DNA"/>
</dbReference>
<evidence type="ECO:0000313" key="103">
    <source>
        <dbReference type="Proteomes" id="UP000034842"/>
    </source>
</evidence>
<evidence type="ECO:0000313" key="57">
    <source>
        <dbReference type="Proteomes" id="UP000033814"/>
    </source>
</evidence>
<dbReference type="Proteomes" id="UP000034597">
    <property type="component" value="Unassembled WGS sequence"/>
</dbReference>
<dbReference type="Proteomes" id="UP000034152">
    <property type="component" value="Unassembled WGS sequence"/>
</dbReference>
<dbReference type="Proteomes" id="UP000034468">
    <property type="component" value="Unassembled WGS sequence"/>
</dbReference>
<evidence type="ECO:0000313" key="93">
    <source>
        <dbReference type="Proteomes" id="UP000034578"/>
    </source>
</evidence>
<dbReference type="EMBL" id="JJQZ01000102">
    <property type="protein sequence ID" value="KKH95043.1"/>
    <property type="molecule type" value="Genomic_DNA"/>
</dbReference>
<dbReference type="EMBL" id="JJQO01000312">
    <property type="protein sequence ID" value="KKH59756.1"/>
    <property type="molecule type" value="Genomic_DNA"/>
</dbReference>
<evidence type="ECO:0000313" key="81">
    <source>
        <dbReference type="Proteomes" id="UP000034279"/>
    </source>
</evidence>
<dbReference type="EMBL" id="JJPL01000019">
    <property type="protein sequence ID" value="KKG67858.1"/>
    <property type="molecule type" value="Genomic_DNA"/>
</dbReference>
<dbReference type="Proteomes" id="UP000034232">
    <property type="component" value="Unassembled WGS sequence"/>
</dbReference>
<evidence type="ECO:0000313" key="62">
    <source>
        <dbReference type="Proteomes" id="UP000033889"/>
    </source>
</evidence>
<dbReference type="Proteomes" id="UP000034566">
    <property type="component" value="Unassembled WGS sequence"/>
</dbReference>
<dbReference type="Proteomes" id="UP000034399">
    <property type="component" value="Unassembled WGS sequence"/>
</dbReference>
<dbReference type="Proteomes" id="UP000034188">
    <property type="component" value="Unassembled WGS sequence"/>
</dbReference>
<evidence type="ECO:0000313" key="46">
    <source>
        <dbReference type="EMBL" id="KKH70757.1"/>
    </source>
</evidence>
<dbReference type="EMBL" id="JJPQ01000115">
    <property type="protein sequence ID" value="KKG80327.1"/>
    <property type="molecule type" value="Genomic_DNA"/>
</dbReference>
<dbReference type="Proteomes" id="UP000034151">
    <property type="component" value="Unassembled WGS sequence"/>
</dbReference>
<evidence type="ECO:0000313" key="110">
    <source>
        <dbReference type="Proteomes" id="UP000300067"/>
    </source>
</evidence>
<evidence type="ECO:0000313" key="80">
    <source>
        <dbReference type="Proteomes" id="UP000034259"/>
    </source>
</evidence>
<evidence type="ECO:0000313" key="9">
    <source>
        <dbReference type="EMBL" id="KKG43191.1"/>
    </source>
</evidence>
<dbReference type="EMBL" id="JJQV01000034">
    <property type="protein sequence ID" value="KKH85107.1"/>
    <property type="molecule type" value="Genomic_DNA"/>
</dbReference>
<dbReference type="EMBL" id="JJQX01000106">
    <property type="protein sequence ID" value="KKH95243.1"/>
    <property type="molecule type" value="Genomic_DNA"/>
</dbReference>
<dbReference type="EMBL" id="JJPV01000019">
    <property type="protein sequence ID" value="KKH03127.1"/>
    <property type="molecule type" value="Genomic_DNA"/>
</dbReference>
<dbReference type="EMBL" id="JJPN01000094">
    <property type="protein sequence ID" value="KKG71601.1"/>
    <property type="molecule type" value="Genomic_DNA"/>
</dbReference>
<evidence type="ECO:0000313" key="33">
    <source>
        <dbReference type="EMBL" id="KKH23574.1"/>
    </source>
</evidence>
<dbReference type="Proteomes" id="UP000034577">
    <property type="component" value="Unassembled WGS sequence"/>
</dbReference>
<dbReference type="Proteomes" id="UP000034672">
    <property type="component" value="Unassembled WGS sequence"/>
</dbReference>
<evidence type="ECO:0000313" key="107">
    <source>
        <dbReference type="Proteomes" id="UP000034937"/>
    </source>
</evidence>
<evidence type="ECO:0000313" key="104">
    <source>
        <dbReference type="Proteomes" id="UP000034872"/>
    </source>
</evidence>
<dbReference type="EMBL" id="JJOS01000076">
    <property type="protein sequence ID" value="KKG01836.1"/>
    <property type="molecule type" value="Genomic_DNA"/>
</dbReference>
<evidence type="ECO:0000313" key="29">
    <source>
        <dbReference type="EMBL" id="KKH06642.1"/>
    </source>
</evidence>
<evidence type="ECO:0000313" key="72">
    <source>
        <dbReference type="Proteomes" id="UP000034151"/>
    </source>
</evidence>
<dbReference type="AlphaFoldDB" id="A0A0F8GAI0"/>
<dbReference type="EMBL" id="JJQC01000079">
    <property type="protein sequence ID" value="KKH21473.1"/>
    <property type="molecule type" value="Genomic_DNA"/>
</dbReference>
<dbReference type="Proteomes" id="UP000034338">
    <property type="component" value="Unassembled WGS sequence"/>
</dbReference>
<dbReference type="Proteomes" id="UP000033885">
    <property type="component" value="Unassembled WGS sequence"/>
</dbReference>
<dbReference type="EMBL" id="JJPK01000127">
    <property type="protein sequence ID" value="KKG57686.1"/>
    <property type="molecule type" value="Genomic_DNA"/>
</dbReference>
<dbReference type="EMBL" id="JJPY01000092">
    <property type="protein sequence ID" value="KKH07178.1"/>
    <property type="molecule type" value="Genomic_DNA"/>
</dbReference>
<evidence type="ECO:0000313" key="66">
    <source>
        <dbReference type="Proteomes" id="UP000034021"/>
    </source>
</evidence>
<dbReference type="EMBL" id="JJQS01000132">
    <property type="protein sequence ID" value="KKH71595.1"/>
    <property type="molecule type" value="Genomic_DNA"/>
</dbReference>
<dbReference type="Proteomes" id="UP000033933">
    <property type="component" value="Unassembled WGS sequence"/>
</dbReference>
<evidence type="ECO:0000313" key="6">
    <source>
        <dbReference type="EMBL" id="KKG31680.1"/>
    </source>
</evidence>
<evidence type="ECO:0000313" key="108">
    <source>
        <dbReference type="Proteomes" id="UP000034944"/>
    </source>
</evidence>
<evidence type="ECO:0000313" key="8">
    <source>
        <dbReference type="EMBL" id="KKG38566.1"/>
    </source>
</evidence>
<dbReference type="Proteomes" id="UP000034021">
    <property type="component" value="Unassembled WGS sequence"/>
</dbReference>
<dbReference type="Proteomes" id="UP000034040">
    <property type="component" value="Unassembled WGS sequence"/>
</dbReference>
<evidence type="ECO:0000313" key="75">
    <source>
        <dbReference type="Proteomes" id="UP000034195"/>
    </source>
</evidence>
<evidence type="ECO:0000313" key="25">
    <source>
        <dbReference type="EMBL" id="KKG99667.1"/>
    </source>
</evidence>
<evidence type="ECO:0000313" key="78">
    <source>
        <dbReference type="Proteomes" id="UP000034243"/>
    </source>
</evidence>
<evidence type="ECO:0000313" key="19">
    <source>
        <dbReference type="EMBL" id="KKG76022.1"/>
    </source>
</evidence>
<evidence type="ECO:0000313" key="87">
    <source>
        <dbReference type="Proteomes" id="UP000034424"/>
    </source>
</evidence>
<evidence type="ECO:0000313" key="58">
    <source>
        <dbReference type="Proteomes" id="UP000033835"/>
    </source>
</evidence>
<gene>
    <name evidence="56" type="ORF">DKM28_01905</name>
    <name evidence="7" type="ORF">DU30_11880</name>
    <name evidence="3" type="ORF">DU31_03580</name>
    <name evidence="13" type="ORF">DU33_06690</name>
    <name evidence="4" type="ORF">DU34_05065</name>
    <name evidence="8" type="ORF">DU35_10015</name>
    <name evidence="12" type="ORF">DU36_09455</name>
    <name evidence="35" type="ORF">DU37_00345</name>
    <name evidence="11" type="ORF">DU38_09490</name>
    <name evidence="10" type="ORF">DU39_09980</name>
    <name evidence="1" type="ORF">DU40_05905</name>
    <name evidence="9" type="ORF">DU41_09195</name>
    <name evidence="28" type="ORF">DU42_09280</name>
    <name evidence="18" type="ORF">DU43_01110</name>
    <name evidence="31" type="ORF">DU44_05935</name>
    <name evidence="14" type="ORF">DU45_03315</name>
    <name evidence="17" type="ORF">DU46_09310</name>
    <name evidence="2" type="ORF">DU47_14450</name>
    <name evidence="6" type="ORF">DU49_09895</name>
    <name evidence="39" type="ORF">DU50_03200</name>
    <name evidence="30" type="ORF">DU51_10620</name>
    <name evidence="5" type="ORF">DU52_18525</name>
    <name evidence="37" type="ORF">DU54_03560</name>
    <name evidence="20" type="ORF">DU55_06895</name>
    <name evidence="26" type="ORF">DU56_05205</name>
    <name evidence="22" type="ORF">DU57_07040</name>
    <name evidence="33" type="ORF">DU58_12715</name>
    <name evidence="24" type="ORF">DU59_09420</name>
    <name evidence="34" type="ORF">DU60_09555</name>
    <name evidence="21" type="ORF">DU61_17090</name>
    <name evidence="29" type="ORF">DU62_08685</name>
    <name evidence="19" type="ORF">DU63_12145</name>
    <name evidence="15" type="ORF">DU64_04385</name>
    <name evidence="32" type="ORF">DU65_06720</name>
    <name evidence="25" type="ORF">DU66_03470</name>
    <name evidence="16" type="ORF">DU67_14835</name>
    <name evidence="27" type="ORF">DU68_05450</name>
    <name evidence="23" type="ORF">DU69_01875</name>
    <name evidence="36" type="ORF">DU71_17980</name>
    <name evidence="40" type="ORF">DU72_12295</name>
    <name evidence="45" type="ORF">DU73_16780</name>
    <name evidence="42" type="ORF">DU74_03280</name>
    <name evidence="43" type="ORF">DU75_03285</name>
    <name evidence="41" type="ORF">DU76_04405</name>
    <name evidence="47" type="ORF">DU77_05515</name>
    <name evidence="48" type="ORF">DU78_18545</name>
    <name evidence="53" type="ORF">DU79_14760</name>
    <name evidence="49" type="ORF">DU80_01260</name>
    <name evidence="55" type="ORF">DU81_04965</name>
    <name evidence="50" type="ORF">DU82_05230</name>
    <name evidence="54" type="ORF">DU83_05210</name>
    <name evidence="52" type="ORF">DU84_06355</name>
    <name evidence="38" type="ORF">DU85_00615</name>
    <name evidence="46" type="ORF">DU86_04755</name>
    <name evidence="44" type="ORF">DU87_18790</name>
    <name evidence="51" type="ORF">DU88_14485</name>
</gene>
<dbReference type="Proteomes" id="UP000034758">
    <property type="component" value="Unassembled WGS sequence"/>
</dbReference>
<dbReference type="Proteomes" id="UP000034243">
    <property type="component" value="Unassembled WGS sequence"/>
</dbReference>
<evidence type="ECO:0000313" key="20">
    <source>
        <dbReference type="EMBL" id="KKG79566.1"/>
    </source>
</evidence>
<dbReference type="EMBL" id="JJPC01000110">
    <property type="protein sequence ID" value="KKG32968.1"/>
    <property type="molecule type" value="Genomic_DNA"/>
</dbReference>
<dbReference type="Proteomes" id="UP000034925">
    <property type="component" value="Unassembled WGS sequence"/>
</dbReference>
<dbReference type="Proteomes" id="UP000034817">
    <property type="component" value="Unassembled WGS sequence"/>
</dbReference>
<evidence type="ECO:0000313" key="4">
    <source>
        <dbReference type="EMBL" id="KKG19133.1"/>
    </source>
</evidence>
<evidence type="ECO:0000313" key="106">
    <source>
        <dbReference type="Proteomes" id="UP000034925"/>
    </source>
</evidence>
<evidence type="ECO:0000313" key="5">
    <source>
        <dbReference type="EMBL" id="KKG30369.1"/>
    </source>
</evidence>
<evidence type="ECO:0000313" key="64">
    <source>
        <dbReference type="Proteomes" id="UP000033987"/>
    </source>
</evidence>
<dbReference type="Proteomes" id="UP000034842">
    <property type="component" value="Unassembled WGS sequence"/>
</dbReference>
<dbReference type="Proteomes" id="UP000033889">
    <property type="component" value="Unassembled WGS sequence"/>
</dbReference>
<dbReference type="EMBL" id="JJRB01000137">
    <property type="protein sequence ID" value="KKI00750.1"/>
    <property type="molecule type" value="Genomic_DNA"/>
</dbReference>
<dbReference type="Proteomes" id="UP000034820">
    <property type="component" value="Unassembled WGS sequence"/>
</dbReference>
<evidence type="ECO:0000313" key="68">
    <source>
        <dbReference type="Proteomes" id="UP000034047"/>
    </source>
</evidence>
<proteinExistence type="predicted"/>
<organism evidence="13 74">
    <name type="scientific">Methanosarcina mazei</name>
    <name type="common">Methanosarcina frisia</name>
    <dbReference type="NCBI Taxonomy" id="2209"/>
    <lineage>
        <taxon>Archaea</taxon>
        <taxon>Methanobacteriati</taxon>
        <taxon>Methanobacteriota</taxon>
        <taxon>Stenosarchaea group</taxon>
        <taxon>Methanomicrobia</taxon>
        <taxon>Methanosarcinales</taxon>
        <taxon>Methanosarcinaceae</taxon>
        <taxon>Methanosarcina</taxon>
    </lineage>
</organism>
<evidence type="ECO:0000313" key="82">
    <source>
        <dbReference type="Proteomes" id="UP000034298"/>
    </source>
</evidence>
<dbReference type="Proteomes" id="UP000034668">
    <property type="component" value="Unassembled WGS sequence"/>
</dbReference>
<evidence type="ECO:0000313" key="41">
    <source>
        <dbReference type="EMBL" id="KKH57627.1"/>
    </source>
</evidence>
<evidence type="ECO:0000313" key="30">
    <source>
        <dbReference type="EMBL" id="KKH07178.1"/>
    </source>
</evidence>
<dbReference type="Proteomes" id="UP000034450">
    <property type="component" value="Unassembled WGS sequence"/>
</dbReference>
<dbReference type="EMBL" id="JJQN01000126">
    <property type="protein sequence ID" value="KKH57918.1"/>
    <property type="molecule type" value="Genomic_DNA"/>
</dbReference>
<dbReference type="EMBL" id="JJQR01000169">
    <property type="protein sequence ID" value="KKH70757.1"/>
    <property type="molecule type" value="Genomic_DNA"/>
</dbReference>
<evidence type="ECO:0000313" key="83">
    <source>
        <dbReference type="Proteomes" id="UP000034338"/>
    </source>
</evidence>
<dbReference type="EMBL" id="JJPI01000118">
    <property type="protein sequence ID" value="KKG51769.1"/>
    <property type="molecule type" value="Genomic_DNA"/>
</dbReference>
<dbReference type="EMBL" id="JJQK01000010">
    <property type="protein sequence ID" value="KKH56409.1"/>
    <property type="molecule type" value="Genomic_DNA"/>
</dbReference>
<dbReference type="Proteomes" id="UP000034424">
    <property type="component" value="Unassembled WGS sequence"/>
</dbReference>
<dbReference type="Proteomes" id="UP000034387">
    <property type="component" value="Unassembled WGS sequence"/>
</dbReference>
<keyword evidence="93" id="KW-1185">Reference proteome</keyword>
<dbReference type="Proteomes" id="UP000034944">
    <property type="component" value="Unassembled WGS sequence"/>
</dbReference>
<evidence type="ECO:0000313" key="84">
    <source>
        <dbReference type="Proteomes" id="UP000034387"/>
    </source>
</evidence>
<evidence type="ECO:0000313" key="28">
    <source>
        <dbReference type="EMBL" id="KKH05576.1"/>
    </source>
</evidence>
<dbReference type="EMBL" id="JJPH01000086">
    <property type="protein sequence ID" value="KKG51488.1"/>
    <property type="molecule type" value="Genomic_DNA"/>
</dbReference>
<evidence type="ECO:0000313" key="98">
    <source>
        <dbReference type="Proteomes" id="UP000034672"/>
    </source>
</evidence>
<evidence type="ECO:0000313" key="89">
    <source>
        <dbReference type="Proteomes" id="UP000034468"/>
    </source>
</evidence>
<dbReference type="Proteomes" id="UP000034074">
    <property type="component" value="Unassembled WGS sequence"/>
</dbReference>
<dbReference type="Proteomes" id="UP000034921">
    <property type="component" value="Unassembled WGS sequence"/>
</dbReference>
<dbReference type="EMBL" id="JJPS01000123">
    <property type="protein sequence ID" value="KKG89335.1"/>
    <property type="molecule type" value="Genomic_DNA"/>
</dbReference>
<evidence type="ECO:0000313" key="101">
    <source>
        <dbReference type="Proteomes" id="UP000034817"/>
    </source>
</evidence>
<evidence type="ECO:0000313" key="100">
    <source>
        <dbReference type="Proteomes" id="UP000034758"/>
    </source>
</evidence>
<evidence type="ECO:0000313" key="24">
    <source>
        <dbReference type="EMBL" id="KKG89335.1"/>
    </source>
</evidence>
<dbReference type="EMBL" id="JJPJ01000088">
    <property type="protein sequence ID" value="KKG61143.1"/>
    <property type="molecule type" value="Genomic_DNA"/>
</dbReference>
<sequence length="61" mass="7035">MFMLLDRVFKESQAGVSGRRDFLTSGTSGEKSQLYIVFKFLIITHDLRRPNARLIAYLRGN</sequence>
<reference evidence="56 110" key="2">
    <citation type="submission" date="2018-05" db="EMBL/GenBank/DDBJ databases">
        <title>Methanosarcina gilichinskyana sp. nov., a novel methanogenic archaeon isolated from Holocene permafrost, North East Russia.</title>
        <authorList>
            <person name="Oshurkova V."/>
            <person name="Meer M."/>
            <person name="Bochkareva O."/>
            <person name="Shcherbakova V."/>
        </authorList>
    </citation>
    <scope>NUCLEOTIDE SEQUENCE [LARGE SCALE GENOMIC DNA]</scope>
    <source>
        <strain evidence="56 110">JL01</strain>
    </source>
</reference>
<evidence type="ECO:0000313" key="56">
    <source>
        <dbReference type="EMBL" id="QCR14966.1"/>
    </source>
</evidence>
<dbReference type="EMBL" id="JJPX01000160">
    <property type="protein sequence ID" value="KKH05576.1"/>
    <property type="molecule type" value="Genomic_DNA"/>
</dbReference>
<dbReference type="EMBL" id="JJOU01000017">
    <property type="protein sequence ID" value="KKG19133.1"/>
    <property type="molecule type" value="Genomic_DNA"/>
</dbReference>
<evidence type="ECO:0000313" key="99">
    <source>
        <dbReference type="Proteomes" id="UP000034692"/>
    </source>
</evidence>
<dbReference type="EMBL" id="JJQD01000195">
    <property type="protein sequence ID" value="KKH23574.1"/>
    <property type="molecule type" value="Genomic_DNA"/>
</dbReference>
<evidence type="ECO:0000313" key="36">
    <source>
        <dbReference type="EMBL" id="KKH39726.1"/>
    </source>
</evidence>
<dbReference type="EMBL" id="JJOT01000099">
    <property type="protein sequence ID" value="KKG00285.1"/>
    <property type="molecule type" value="Genomic_DNA"/>
</dbReference>
<evidence type="ECO:0000313" key="109">
    <source>
        <dbReference type="Proteomes" id="UP000034950"/>
    </source>
</evidence>
<evidence type="ECO:0000313" key="90">
    <source>
        <dbReference type="Proteomes" id="UP000034547"/>
    </source>
</evidence>
<evidence type="ECO:0000313" key="23">
    <source>
        <dbReference type="EMBL" id="KKG87377.1"/>
    </source>
</evidence>
<evidence type="ECO:0000313" key="97">
    <source>
        <dbReference type="Proteomes" id="UP000034668"/>
    </source>
</evidence>
<evidence type="ECO:0000313" key="17">
    <source>
        <dbReference type="EMBL" id="KKG71601.1"/>
    </source>
</evidence>
<dbReference type="Proteomes" id="UP000033835">
    <property type="component" value="Unassembled WGS sequence"/>
</dbReference>
<dbReference type="EMBL" id="JJPD01000151">
    <property type="protein sequence ID" value="KKG38566.1"/>
    <property type="molecule type" value="Genomic_DNA"/>
</dbReference>
<dbReference type="EMBL" id="JJPF01000045">
    <property type="protein sequence ID" value="KKG44369.1"/>
    <property type="molecule type" value="Genomic_DNA"/>
</dbReference>
<dbReference type="EMBL" id="JJQA01000015">
    <property type="protein sequence ID" value="KKH20264.1"/>
    <property type="molecule type" value="Genomic_DNA"/>
</dbReference>
<dbReference type="EMBL" id="JJQP01000194">
    <property type="protein sequence ID" value="KKH64399.1"/>
    <property type="molecule type" value="Genomic_DNA"/>
</dbReference>
<evidence type="ECO:0000313" key="27">
    <source>
        <dbReference type="EMBL" id="KKH03127.1"/>
    </source>
</evidence>
<dbReference type="Proteomes" id="UP000034298">
    <property type="component" value="Unassembled WGS sequence"/>
</dbReference>
<dbReference type="EMBL" id="JJQH01000010">
    <property type="protein sequence ID" value="KKH44542.1"/>
    <property type="molecule type" value="Genomic_DNA"/>
</dbReference>
<dbReference type="EMBL" id="JJPU01000055">
    <property type="protein sequence ID" value="KKG99667.1"/>
    <property type="molecule type" value="Genomic_DNA"/>
</dbReference>
<dbReference type="Proteomes" id="UP000034937">
    <property type="component" value="Unassembled WGS sequence"/>
</dbReference>
<evidence type="ECO:0000313" key="51">
    <source>
        <dbReference type="EMBL" id="KKH87777.1"/>
    </source>
</evidence>
<dbReference type="Proteomes" id="UP000034001">
    <property type="component" value="Unassembled WGS sequence"/>
</dbReference>
<dbReference type="EMBL" id="CP029709">
    <property type="protein sequence ID" value="QCR14966.1"/>
    <property type="molecule type" value="Genomic_DNA"/>
</dbReference>
<dbReference type="EMBL" id="JJPO01000018">
    <property type="protein sequence ID" value="KKG76022.1"/>
    <property type="molecule type" value="Genomic_DNA"/>
</dbReference>
<dbReference type="EMBL" id="JJPP01000081">
    <property type="protein sequence ID" value="KKG79566.1"/>
    <property type="molecule type" value="Genomic_DNA"/>
</dbReference>
<protein>
    <submittedName>
        <fullName evidence="13">Uncharacterized protein</fullName>
    </submittedName>
</protein>
<dbReference type="Proteomes" id="UP000034064">
    <property type="component" value="Unassembled WGS sequence"/>
</dbReference>
<evidence type="ECO:0000313" key="40">
    <source>
        <dbReference type="EMBL" id="KKH56409.1"/>
    </source>
</evidence>
<evidence type="ECO:0000313" key="61">
    <source>
        <dbReference type="Proteomes" id="UP000033885"/>
    </source>
</evidence>
<dbReference type="Proteomes" id="UP000034279">
    <property type="component" value="Unassembled WGS sequence"/>
</dbReference>
<dbReference type="EMBL" id="JJQT01000149">
    <property type="protein sequence ID" value="KKH77151.1"/>
    <property type="molecule type" value="Genomic_DNA"/>
</dbReference>
<dbReference type="Proteomes" id="UP000034692">
    <property type="component" value="Unassembled WGS sequence"/>
</dbReference>
<evidence type="ECO:0000313" key="95">
    <source>
        <dbReference type="Proteomes" id="UP000034657"/>
    </source>
</evidence>
<evidence type="ECO:0000313" key="86">
    <source>
        <dbReference type="Proteomes" id="UP000034409"/>
    </source>
</evidence>
<dbReference type="Proteomes" id="UP000034047">
    <property type="component" value="Unassembled WGS sequence"/>
</dbReference>
<evidence type="ECO:0000313" key="85">
    <source>
        <dbReference type="Proteomes" id="UP000034399"/>
    </source>
</evidence>
<evidence type="ECO:0000313" key="16">
    <source>
        <dbReference type="EMBL" id="KKG67858.1"/>
    </source>
</evidence>
<evidence type="ECO:0000313" key="18">
    <source>
        <dbReference type="EMBL" id="KKG72924.1"/>
    </source>
</evidence>
<dbReference type="Proteomes" id="UP000033814">
    <property type="component" value="Unassembled WGS sequence"/>
</dbReference>
<dbReference type="EMBL" id="JJQU01000250">
    <property type="protein sequence ID" value="KKH79936.1"/>
    <property type="molecule type" value="Genomic_DNA"/>
</dbReference>
<evidence type="ECO:0000313" key="96">
    <source>
        <dbReference type="Proteomes" id="UP000034667"/>
    </source>
</evidence>
<evidence type="ECO:0000313" key="21">
    <source>
        <dbReference type="EMBL" id="KKG80327.1"/>
    </source>
</evidence>
<evidence type="ECO:0000313" key="65">
    <source>
        <dbReference type="Proteomes" id="UP000034001"/>
    </source>
</evidence>
<evidence type="ECO:0000313" key="60">
    <source>
        <dbReference type="Proteomes" id="UP000033878"/>
    </source>
</evidence>
<evidence type="ECO:0000313" key="77">
    <source>
        <dbReference type="Proteomes" id="UP000034232"/>
    </source>
</evidence>
<evidence type="ECO:0000313" key="31">
    <source>
        <dbReference type="EMBL" id="KKH20264.1"/>
    </source>
</evidence>
<evidence type="ECO:0000313" key="34">
    <source>
        <dbReference type="EMBL" id="KKH26922.1"/>
    </source>
</evidence>
<evidence type="ECO:0000313" key="10">
    <source>
        <dbReference type="EMBL" id="KKG44369.1"/>
    </source>
</evidence>
<evidence type="ECO:0000313" key="53">
    <source>
        <dbReference type="EMBL" id="KKH95243.1"/>
    </source>
</evidence>
<evidence type="ECO:0000313" key="76">
    <source>
        <dbReference type="Proteomes" id="UP000034227"/>
    </source>
</evidence>
<dbReference type="EMBL" id="JJPR01000144">
    <property type="protein sequence ID" value="KKG83256.1"/>
    <property type="molecule type" value="Genomic_DNA"/>
</dbReference>
<dbReference type="Proteomes" id="UP000034227">
    <property type="component" value="Unassembled WGS sequence"/>
</dbReference>
<evidence type="ECO:0000313" key="32">
    <source>
        <dbReference type="EMBL" id="KKH21473.1"/>
    </source>
</evidence>
<dbReference type="Proteomes" id="UP000034872">
    <property type="component" value="Unassembled WGS sequence"/>
</dbReference>
<dbReference type="Proteomes" id="UP000034142">
    <property type="component" value="Unassembled WGS sequence"/>
</dbReference>
<dbReference type="EMBL" id="JJQW01000073">
    <property type="protein sequence ID" value="KKH87777.1"/>
    <property type="molecule type" value="Genomic_DNA"/>
</dbReference>
<evidence type="ECO:0000313" key="39">
    <source>
        <dbReference type="EMBL" id="KKH44542.1"/>
    </source>
</evidence>
<dbReference type="EMBL" id="JJOR01000015">
    <property type="protein sequence ID" value="KKG08435.1"/>
    <property type="molecule type" value="Genomic_DNA"/>
</dbReference>
<evidence type="ECO:0000313" key="50">
    <source>
        <dbReference type="EMBL" id="KKH85107.1"/>
    </source>
</evidence>